<keyword evidence="3" id="KW-1185">Reference proteome</keyword>
<dbReference type="Pfam" id="PF14871">
    <property type="entry name" value="GHL6"/>
    <property type="match status" value="1"/>
</dbReference>
<protein>
    <submittedName>
        <fullName evidence="2">Alpha-amylase family protein</fullName>
    </submittedName>
</protein>
<dbReference type="SUPFAM" id="SSF51445">
    <property type="entry name" value="(Trans)glycosidases"/>
    <property type="match status" value="1"/>
</dbReference>
<accession>A0ABV2D3F5</accession>
<evidence type="ECO:0000259" key="1">
    <source>
        <dbReference type="Pfam" id="PF08532"/>
    </source>
</evidence>
<organism evidence="2 3">
    <name type="scientific">Novosphingobium kalidii</name>
    <dbReference type="NCBI Taxonomy" id="3230299"/>
    <lineage>
        <taxon>Bacteria</taxon>
        <taxon>Pseudomonadati</taxon>
        <taxon>Pseudomonadota</taxon>
        <taxon>Alphaproteobacteria</taxon>
        <taxon>Sphingomonadales</taxon>
        <taxon>Sphingomonadaceae</taxon>
        <taxon>Novosphingobium</taxon>
    </lineage>
</organism>
<name>A0ABV2D3F5_9SPHN</name>
<dbReference type="InterPro" id="IPR029062">
    <property type="entry name" value="Class_I_gatase-like"/>
</dbReference>
<gene>
    <name evidence="2" type="ORF">ABVV53_10215</name>
</gene>
<dbReference type="InterPro" id="IPR013738">
    <property type="entry name" value="Beta_galactosidase_Trimer"/>
</dbReference>
<dbReference type="Gene3D" id="3.40.50.880">
    <property type="match status" value="1"/>
</dbReference>
<dbReference type="InterPro" id="IPR028212">
    <property type="entry name" value="GHL6"/>
</dbReference>
<evidence type="ECO:0000313" key="2">
    <source>
        <dbReference type="EMBL" id="MET1755829.1"/>
    </source>
</evidence>
<dbReference type="Proteomes" id="UP001548713">
    <property type="component" value="Unassembled WGS sequence"/>
</dbReference>
<proteinExistence type="predicted"/>
<dbReference type="EMBL" id="JBEWLY010000014">
    <property type="protein sequence ID" value="MET1755829.1"/>
    <property type="molecule type" value="Genomic_DNA"/>
</dbReference>
<dbReference type="SUPFAM" id="SSF52317">
    <property type="entry name" value="Class I glutamine amidotransferase-like"/>
    <property type="match status" value="1"/>
</dbReference>
<feature type="domain" description="Beta-galactosidase trimerisation" evidence="1">
    <location>
        <begin position="383"/>
        <end position="457"/>
    </location>
</feature>
<dbReference type="InterPro" id="IPR017853">
    <property type="entry name" value="GH"/>
</dbReference>
<dbReference type="RefSeq" id="WP_353984325.1">
    <property type="nucleotide sequence ID" value="NZ_JBEWLY010000014.1"/>
</dbReference>
<dbReference type="CDD" id="cd03143">
    <property type="entry name" value="A4_beta-galactosidase_middle_domain"/>
    <property type="match status" value="1"/>
</dbReference>
<dbReference type="Pfam" id="PF08532">
    <property type="entry name" value="Glyco_hydro_42M"/>
    <property type="match status" value="1"/>
</dbReference>
<evidence type="ECO:0000313" key="3">
    <source>
        <dbReference type="Proteomes" id="UP001548713"/>
    </source>
</evidence>
<reference evidence="2 3" key="1">
    <citation type="submission" date="2024-07" db="EMBL/GenBank/DDBJ databases">
        <title>Novosphingobium kalidii RD2P27.</title>
        <authorList>
            <person name="Sun J.-Q."/>
        </authorList>
    </citation>
    <scope>NUCLEOTIDE SEQUENCE [LARGE SCALE GENOMIC DNA]</scope>
    <source>
        <strain evidence="2 3">RD2P27</strain>
    </source>
</reference>
<sequence>MHDQKPWWEEPYRIVQTNLRLTDADLDPEALAKQAKAFGASAITFNVGGIYAFYPTELSLHATNPFLKGDLTGAMLKAAHDHGLKMVGRFDLSKGTRLAYEAHPEWFVHNERGEPQEYNGTYQACVNGGWSLDYGHRILREGLERYDLDGAFFNMTGYQPYDYGGEYRGICHCQNCQQGFADMFGRRLPMKEDFSDPAYADYLAFKRRTSVAAAQRIYDTVKEIRPSTGVMGNGRGACDFMRLEIQRAVARPAPEWPHQPGELARWGAAIGQGKTYSCASTNFLDYQWRYASETSHNHMLRFGQQIASGAQIDYYVLGTFEQENREPLEPVKRFLHWHAANGDYLTDTRSLARVALYHSRVNAAYAGATLSGKLQNTAFRGAYRLLLESRIPFDFLSDERMADDNIGEALARYDVILLPAINCLSDNEAKVLDEYVSAGGTVLMTGETGHYDERGQRRMGFALKSAPATSIVHTAKTLETYFRIAEGETDLADTKLVHLHGYYFHTEPRDGIETALKLLPQPRYGPPELCYLEGEPTEHPGVMTRECGQGRTVHLPWLPEWHYFRDGLPEHREILRHLIDRASQRPVRIEGAGPVEVTVRERMNKAGERVVHIVNYAGQRQSAYDEPPVLTGLRLGIPGAVEEARALVSGEALAVGAADADGYAWIDLPGVKFFEVVVLSGAAA</sequence>
<dbReference type="Gene3D" id="3.20.20.80">
    <property type="entry name" value="Glycosidases"/>
    <property type="match status" value="1"/>
</dbReference>
<comment type="caution">
    <text evidence="2">The sequence shown here is derived from an EMBL/GenBank/DDBJ whole genome shotgun (WGS) entry which is preliminary data.</text>
</comment>